<proteinExistence type="predicted"/>
<evidence type="ECO:0000313" key="1">
    <source>
        <dbReference type="EMBL" id="RPD58769.1"/>
    </source>
</evidence>
<dbReference type="OrthoDB" id="2758643at2759"/>
<sequence length="275" mass="31132">MDSPRVPTELSELIIDRVRDSALPWWGRLKFVFGTQSYRLGTADHVGRDLHTLRACALTCSAWLPRARVNLYHTVVFDDPHDVELFVRAIQVADSSSTRHCLADLVRELVVEFAGGYIPFAQGTLLRKLRSLRTVVFPLLRVDSHSAGWHYPSPRHHVLVAQFNSLTELVFDLNLGDYRMVVYAFRVVWAVRGLERLTLMFSGHPPAFTNAQVQPLRALQRPWSCSKLKTLAATGPFLQKAMDVLHPRPFGTAVERVAIYLDSPISRQCVDGRGY</sequence>
<protein>
    <recommendedName>
        <fullName evidence="3">F-box domain-containing protein</fullName>
    </recommendedName>
</protein>
<name>A0A5C2S6P2_9APHY</name>
<organism evidence="1 2">
    <name type="scientific">Lentinus tigrinus ALCF2SS1-6</name>
    <dbReference type="NCBI Taxonomy" id="1328759"/>
    <lineage>
        <taxon>Eukaryota</taxon>
        <taxon>Fungi</taxon>
        <taxon>Dikarya</taxon>
        <taxon>Basidiomycota</taxon>
        <taxon>Agaricomycotina</taxon>
        <taxon>Agaricomycetes</taxon>
        <taxon>Polyporales</taxon>
        <taxon>Polyporaceae</taxon>
        <taxon>Lentinus</taxon>
    </lineage>
</organism>
<dbReference type="Proteomes" id="UP000313359">
    <property type="component" value="Unassembled WGS sequence"/>
</dbReference>
<dbReference type="EMBL" id="ML122273">
    <property type="protein sequence ID" value="RPD58769.1"/>
    <property type="molecule type" value="Genomic_DNA"/>
</dbReference>
<reference evidence="1" key="1">
    <citation type="journal article" date="2018" name="Genome Biol. Evol.">
        <title>Genomics and development of Lentinus tigrinus, a white-rot wood-decaying mushroom with dimorphic fruiting bodies.</title>
        <authorList>
            <person name="Wu B."/>
            <person name="Xu Z."/>
            <person name="Knudson A."/>
            <person name="Carlson A."/>
            <person name="Chen N."/>
            <person name="Kovaka S."/>
            <person name="LaButti K."/>
            <person name="Lipzen A."/>
            <person name="Pennachio C."/>
            <person name="Riley R."/>
            <person name="Schakwitz W."/>
            <person name="Umezawa K."/>
            <person name="Ohm R.A."/>
            <person name="Grigoriev I.V."/>
            <person name="Nagy L.G."/>
            <person name="Gibbons J."/>
            <person name="Hibbett D."/>
        </authorList>
    </citation>
    <scope>NUCLEOTIDE SEQUENCE [LARGE SCALE GENOMIC DNA]</scope>
    <source>
        <strain evidence="1">ALCF2SS1-6</strain>
    </source>
</reference>
<evidence type="ECO:0008006" key="3">
    <source>
        <dbReference type="Google" id="ProtNLM"/>
    </source>
</evidence>
<evidence type="ECO:0000313" key="2">
    <source>
        <dbReference type="Proteomes" id="UP000313359"/>
    </source>
</evidence>
<gene>
    <name evidence="1" type="ORF">L227DRAFT_576801</name>
</gene>
<keyword evidence="2" id="KW-1185">Reference proteome</keyword>
<dbReference type="AlphaFoldDB" id="A0A5C2S6P2"/>
<accession>A0A5C2S6P2</accession>